<evidence type="ECO:0000256" key="5">
    <source>
        <dbReference type="ARBA" id="ARBA00023136"/>
    </source>
</evidence>
<keyword evidence="4 7" id="KW-1133">Transmembrane helix</keyword>
<comment type="caution">
    <text evidence="9">The sequence shown here is derived from an EMBL/GenBank/DDBJ whole genome shotgun (WGS) entry which is preliminary data.</text>
</comment>
<dbReference type="PANTHER" id="PTHR36115">
    <property type="entry name" value="PROLINE-RICH ANTIGEN HOMOLOG-RELATED"/>
    <property type="match status" value="1"/>
</dbReference>
<keyword evidence="2" id="KW-1003">Cell membrane</keyword>
<dbReference type="PANTHER" id="PTHR36115:SF10">
    <property type="entry name" value="RDD DOMAIN-CONTAINING PROTEIN"/>
    <property type="match status" value="1"/>
</dbReference>
<evidence type="ECO:0000313" key="9">
    <source>
        <dbReference type="EMBL" id="GLS26215.1"/>
    </source>
</evidence>
<feature type="transmembrane region" description="Helical" evidence="7">
    <location>
        <begin position="96"/>
        <end position="115"/>
    </location>
</feature>
<feature type="transmembrane region" description="Helical" evidence="7">
    <location>
        <begin position="152"/>
        <end position="172"/>
    </location>
</feature>
<keyword evidence="10" id="KW-1185">Reference proteome</keyword>
<gene>
    <name evidence="9" type="ORF">GCM10007877_19300</name>
</gene>
<evidence type="ECO:0000256" key="7">
    <source>
        <dbReference type="SAM" id="Phobius"/>
    </source>
</evidence>
<evidence type="ECO:0000256" key="6">
    <source>
        <dbReference type="SAM" id="MobiDB-lite"/>
    </source>
</evidence>
<feature type="domain" description="RDD" evidence="8">
    <location>
        <begin position="47"/>
        <end position="187"/>
    </location>
</feature>
<organism evidence="9 10">
    <name type="scientific">Marinibactrum halimedae</name>
    <dbReference type="NCBI Taxonomy" id="1444977"/>
    <lineage>
        <taxon>Bacteria</taxon>
        <taxon>Pseudomonadati</taxon>
        <taxon>Pseudomonadota</taxon>
        <taxon>Gammaproteobacteria</taxon>
        <taxon>Cellvibrionales</taxon>
        <taxon>Cellvibrionaceae</taxon>
        <taxon>Marinibactrum</taxon>
    </lineage>
</organism>
<feature type="compositionally biased region" description="Low complexity" evidence="6">
    <location>
        <begin position="8"/>
        <end position="23"/>
    </location>
</feature>
<dbReference type="Pfam" id="PF06271">
    <property type="entry name" value="RDD"/>
    <property type="match status" value="1"/>
</dbReference>
<dbReference type="GO" id="GO:0005886">
    <property type="term" value="C:plasma membrane"/>
    <property type="evidence" value="ECO:0007669"/>
    <property type="project" value="UniProtKB-SubCell"/>
</dbReference>
<dbReference type="AlphaFoldDB" id="A0AA37TA61"/>
<evidence type="ECO:0000259" key="8">
    <source>
        <dbReference type="Pfam" id="PF06271"/>
    </source>
</evidence>
<protein>
    <submittedName>
        <fullName evidence="9">RDD family protein</fullName>
    </submittedName>
</protein>
<name>A0AA37TA61_9GAMM</name>
<evidence type="ECO:0000313" key="10">
    <source>
        <dbReference type="Proteomes" id="UP001156870"/>
    </source>
</evidence>
<keyword evidence="5 7" id="KW-0472">Membrane</keyword>
<reference evidence="9 10" key="1">
    <citation type="journal article" date="2014" name="Int. J. Syst. Evol. Microbiol.">
        <title>Complete genome sequence of Corynebacterium casei LMG S-19264T (=DSM 44701T), isolated from a smear-ripened cheese.</title>
        <authorList>
            <consortium name="US DOE Joint Genome Institute (JGI-PGF)"/>
            <person name="Walter F."/>
            <person name="Albersmeier A."/>
            <person name="Kalinowski J."/>
            <person name="Ruckert C."/>
        </authorList>
    </citation>
    <scope>NUCLEOTIDE SEQUENCE [LARGE SCALE GENOMIC DNA]</scope>
    <source>
        <strain evidence="9 10">NBRC 110095</strain>
    </source>
</reference>
<accession>A0AA37TA61</accession>
<evidence type="ECO:0000256" key="4">
    <source>
        <dbReference type="ARBA" id="ARBA00022989"/>
    </source>
</evidence>
<proteinExistence type="predicted"/>
<evidence type="ECO:0000256" key="2">
    <source>
        <dbReference type="ARBA" id="ARBA00022475"/>
    </source>
</evidence>
<sequence length="205" mass="23026">MARKHSSHTTTDKTSQNSNNPHNNDIHIKDIHNNIHNYIHNTVLKPAELWRRLAALVYDWLVLGAVSIGYGAFALWVKTQVFHYELQPGEKADLGLPGFIGWVVVVSAFYSFFWIRGGQTLGMRAWRLQLINHVSQSTTQTAPLKAPSVVQCLARCLIAPFSLCLLGIGYWWSLTNPSGRSLHDIASRTQVIVLPKSMVLPKSKK</sequence>
<comment type="subcellular location">
    <subcellularLocation>
        <location evidence="1">Cell membrane</location>
        <topology evidence="1">Multi-pass membrane protein</topology>
    </subcellularLocation>
</comment>
<dbReference type="EMBL" id="BSPD01000042">
    <property type="protein sequence ID" value="GLS26215.1"/>
    <property type="molecule type" value="Genomic_DNA"/>
</dbReference>
<dbReference type="InterPro" id="IPR051791">
    <property type="entry name" value="Pra-immunoreactive"/>
</dbReference>
<feature type="transmembrane region" description="Helical" evidence="7">
    <location>
        <begin position="53"/>
        <end position="76"/>
    </location>
</feature>
<evidence type="ECO:0000256" key="1">
    <source>
        <dbReference type="ARBA" id="ARBA00004651"/>
    </source>
</evidence>
<dbReference type="RefSeq" id="WP_232592504.1">
    <property type="nucleotide sequence ID" value="NZ_BSPD01000042.1"/>
</dbReference>
<feature type="region of interest" description="Disordered" evidence="6">
    <location>
        <begin position="1"/>
        <end position="26"/>
    </location>
</feature>
<dbReference type="InterPro" id="IPR010432">
    <property type="entry name" value="RDD"/>
</dbReference>
<dbReference type="Proteomes" id="UP001156870">
    <property type="component" value="Unassembled WGS sequence"/>
</dbReference>
<evidence type="ECO:0000256" key="3">
    <source>
        <dbReference type="ARBA" id="ARBA00022692"/>
    </source>
</evidence>
<keyword evidence="3 7" id="KW-0812">Transmembrane</keyword>